<gene>
    <name evidence="1" type="ORF">EJ08DRAFT_108792</name>
</gene>
<reference evidence="1" key="1">
    <citation type="journal article" date="2020" name="Stud. Mycol.">
        <title>101 Dothideomycetes genomes: a test case for predicting lifestyles and emergence of pathogens.</title>
        <authorList>
            <person name="Haridas S."/>
            <person name="Albert R."/>
            <person name="Binder M."/>
            <person name="Bloem J."/>
            <person name="Labutti K."/>
            <person name="Salamov A."/>
            <person name="Andreopoulos B."/>
            <person name="Baker S."/>
            <person name="Barry K."/>
            <person name="Bills G."/>
            <person name="Bluhm B."/>
            <person name="Cannon C."/>
            <person name="Castanera R."/>
            <person name="Culley D."/>
            <person name="Daum C."/>
            <person name="Ezra D."/>
            <person name="Gonzalez J."/>
            <person name="Henrissat B."/>
            <person name="Kuo A."/>
            <person name="Liang C."/>
            <person name="Lipzen A."/>
            <person name="Lutzoni F."/>
            <person name="Magnuson J."/>
            <person name="Mondo S."/>
            <person name="Nolan M."/>
            <person name="Ohm R."/>
            <person name="Pangilinan J."/>
            <person name="Park H.-J."/>
            <person name="Ramirez L."/>
            <person name="Alfaro M."/>
            <person name="Sun H."/>
            <person name="Tritt A."/>
            <person name="Yoshinaga Y."/>
            <person name="Zwiers L.-H."/>
            <person name="Turgeon B."/>
            <person name="Goodwin S."/>
            <person name="Spatafora J."/>
            <person name="Crous P."/>
            <person name="Grigoriev I."/>
        </authorList>
    </citation>
    <scope>NUCLEOTIDE SEQUENCE</scope>
    <source>
        <strain evidence="1">CBS 130266</strain>
    </source>
</reference>
<dbReference type="SUPFAM" id="SSF52047">
    <property type="entry name" value="RNI-like"/>
    <property type="match status" value="1"/>
</dbReference>
<protein>
    <submittedName>
        <fullName evidence="1">Uncharacterized protein</fullName>
    </submittedName>
</protein>
<evidence type="ECO:0000313" key="2">
    <source>
        <dbReference type="Proteomes" id="UP000800235"/>
    </source>
</evidence>
<accession>A0A9P4NX03</accession>
<keyword evidence="2" id="KW-1185">Reference proteome</keyword>
<evidence type="ECO:0000313" key="1">
    <source>
        <dbReference type="EMBL" id="KAF2432686.1"/>
    </source>
</evidence>
<dbReference type="AlphaFoldDB" id="A0A9P4NX03"/>
<name>A0A9P4NX03_9PEZI</name>
<proteinExistence type="predicted"/>
<organism evidence="1 2">
    <name type="scientific">Tothia fuscella</name>
    <dbReference type="NCBI Taxonomy" id="1048955"/>
    <lineage>
        <taxon>Eukaryota</taxon>
        <taxon>Fungi</taxon>
        <taxon>Dikarya</taxon>
        <taxon>Ascomycota</taxon>
        <taxon>Pezizomycotina</taxon>
        <taxon>Dothideomycetes</taxon>
        <taxon>Pleosporomycetidae</taxon>
        <taxon>Venturiales</taxon>
        <taxon>Cylindrosympodiaceae</taxon>
        <taxon>Tothia</taxon>
    </lineage>
</organism>
<comment type="caution">
    <text evidence="1">The sequence shown here is derived from an EMBL/GenBank/DDBJ whole genome shotgun (WGS) entry which is preliminary data.</text>
</comment>
<dbReference type="Proteomes" id="UP000800235">
    <property type="component" value="Unassembled WGS sequence"/>
</dbReference>
<dbReference type="EMBL" id="MU007024">
    <property type="protein sequence ID" value="KAF2432686.1"/>
    <property type="molecule type" value="Genomic_DNA"/>
</dbReference>
<sequence length="193" mass="22368">MFEVLETLKLRFKETDGTSFLLHDICARATFPSLKCVSFKCFSLDGVTLVSFLSRHANTLEYLSLSCFQIEDMFPQGFLQPVGEALSAKLRTLVLDRMMTRETGEQALYDGEAVLKWDIEFEYSLQETLAYCMNELSDIVEEGFHIQETWQDHEVLTLDEPDLAYQCEPGKNYSGYHGRDFVESLMEKYVRHR</sequence>